<protein>
    <recommendedName>
        <fullName evidence="3">HK97 gp10 family phage protein</fullName>
    </recommendedName>
</protein>
<proteinExistence type="predicted"/>
<dbReference type="RefSeq" id="WP_064214169.1">
    <property type="nucleotide sequence ID" value="NZ_JABJUR010000024.1"/>
</dbReference>
<gene>
    <name evidence="1" type="ORF">TAF16_1332</name>
</gene>
<evidence type="ECO:0000313" key="1">
    <source>
        <dbReference type="EMBL" id="OAO79821.1"/>
    </source>
</evidence>
<keyword evidence="2" id="KW-1185">Reference proteome</keyword>
<dbReference type="Proteomes" id="UP000078336">
    <property type="component" value="Unassembled WGS sequence"/>
</dbReference>
<dbReference type="PATRIC" id="fig|33934.7.peg.686"/>
<dbReference type="AlphaFoldDB" id="A0A178TI45"/>
<dbReference type="OrthoDB" id="1696709at2"/>
<dbReference type="InterPro" id="IPR010064">
    <property type="entry name" value="HK97-gp10_tail"/>
</dbReference>
<reference evidence="1 2" key="1">
    <citation type="submission" date="2016-03" db="EMBL/GenBank/DDBJ databases">
        <title>Spore heat resistance.</title>
        <authorList>
            <person name="Boekhorst J."/>
            <person name="Berendsen E.M."/>
            <person name="Wells-Bennik M.H."/>
            <person name="Kuipers O.P."/>
        </authorList>
    </citation>
    <scope>NUCLEOTIDE SEQUENCE [LARGE SCALE GENOMIC DNA]</scope>
    <source>
        <strain evidence="1 2">AF16</strain>
    </source>
</reference>
<comment type="caution">
    <text evidence="1">The sequence shown here is derived from an EMBL/GenBank/DDBJ whole genome shotgun (WGS) entry which is preliminary data.</text>
</comment>
<evidence type="ECO:0008006" key="3">
    <source>
        <dbReference type="Google" id="ProtNLM"/>
    </source>
</evidence>
<sequence length="127" mass="14784">MANIPIDRFADELTQAIREYTEDMERSINKKVDETARKVLKEAQSLAPKRTGEYAKTFTITKDDEYGVTRRIIWNKKHYRRVHLLEFGHAKVNGEGRVKERPHLRPAYDKYGAALPDELKRIIENGG</sequence>
<dbReference type="EMBL" id="LUCQ01000080">
    <property type="protein sequence ID" value="OAO79821.1"/>
    <property type="molecule type" value="Genomic_DNA"/>
</dbReference>
<accession>A0A178TI45</accession>
<organism evidence="1 2">
    <name type="scientific">Anoxybacillus flavithermus</name>
    <dbReference type="NCBI Taxonomy" id="33934"/>
    <lineage>
        <taxon>Bacteria</taxon>
        <taxon>Bacillati</taxon>
        <taxon>Bacillota</taxon>
        <taxon>Bacilli</taxon>
        <taxon>Bacillales</taxon>
        <taxon>Anoxybacillaceae</taxon>
        <taxon>Anoxybacillus</taxon>
    </lineage>
</organism>
<evidence type="ECO:0000313" key="2">
    <source>
        <dbReference type="Proteomes" id="UP000078336"/>
    </source>
</evidence>
<dbReference type="Pfam" id="PF04883">
    <property type="entry name" value="HK97-gp10_like"/>
    <property type="match status" value="1"/>
</dbReference>
<name>A0A178TI45_9BACL</name>